<evidence type="ECO:0000256" key="3">
    <source>
        <dbReference type="PROSITE-ProRule" id="PRU00708"/>
    </source>
</evidence>
<feature type="domain" description="DYW" evidence="4">
    <location>
        <begin position="605"/>
        <end position="697"/>
    </location>
</feature>
<dbReference type="InterPro" id="IPR046848">
    <property type="entry name" value="E_motif"/>
</dbReference>
<reference evidence="5" key="2">
    <citation type="submission" date="2017-06" db="EMBL/GenBank/DDBJ databases">
        <title>The pomegranate genome and the genomics of punicalagin biosynthesis.</title>
        <authorList>
            <person name="Xu C."/>
        </authorList>
    </citation>
    <scope>NUCLEOTIDE SEQUENCE [LARGE SCALE GENOMIC DNA]</scope>
    <source>
        <tissue evidence="5">Fresh leaf</tissue>
    </source>
</reference>
<dbReference type="Proteomes" id="UP000515151">
    <property type="component" value="Chromosome 2"/>
</dbReference>
<dbReference type="Pfam" id="PF12854">
    <property type="entry name" value="PPR_1"/>
    <property type="match status" value="1"/>
</dbReference>
<feature type="repeat" description="PPR" evidence="3">
    <location>
        <begin position="58"/>
        <end position="92"/>
    </location>
</feature>
<evidence type="ECO:0000313" key="9">
    <source>
        <dbReference type="RefSeq" id="XP_031384156.1"/>
    </source>
</evidence>
<evidence type="ECO:0000259" key="4">
    <source>
        <dbReference type="Pfam" id="PF14432"/>
    </source>
</evidence>
<dbReference type="AlphaFoldDB" id="A0A218XJ89"/>
<dbReference type="RefSeq" id="XP_031384155.1">
    <property type="nucleotide sequence ID" value="XM_031528295.1"/>
</dbReference>
<dbReference type="Pfam" id="PF13041">
    <property type="entry name" value="PPR_2"/>
    <property type="match status" value="4"/>
</dbReference>
<keyword evidence="2" id="KW-0677">Repeat</keyword>
<feature type="repeat" description="PPR" evidence="3">
    <location>
        <begin position="461"/>
        <end position="491"/>
    </location>
</feature>
<dbReference type="InterPro" id="IPR011990">
    <property type="entry name" value="TPR-like_helical_dom_sf"/>
</dbReference>
<dbReference type="Gene3D" id="1.25.40.10">
    <property type="entry name" value="Tetratricopeptide repeat domain"/>
    <property type="match status" value="4"/>
</dbReference>
<accession>A0A218XJ89</accession>
<dbReference type="EMBL" id="MTKT01001357">
    <property type="protein sequence ID" value="OWM84521.1"/>
    <property type="molecule type" value="Genomic_DNA"/>
</dbReference>
<dbReference type="Pfam" id="PF20430">
    <property type="entry name" value="Eplus_motif"/>
    <property type="match status" value="1"/>
</dbReference>
<feature type="repeat" description="PPR" evidence="3">
    <location>
        <begin position="222"/>
        <end position="256"/>
    </location>
</feature>
<reference evidence="7" key="3">
    <citation type="journal article" date="2020" name="Plant Biotechnol. J.">
        <title>The pomegranate (Punica granatum L.) draft genome dissects genetic divergence between soft- and hard-seeded cultivars.</title>
        <authorList>
            <person name="Luo X."/>
            <person name="Li H."/>
            <person name="Wu Z."/>
            <person name="Yao W."/>
            <person name="Zhao P."/>
            <person name="Cao D."/>
            <person name="Yu H."/>
            <person name="Li K."/>
            <person name="Poudel K."/>
            <person name="Zhao D."/>
            <person name="Zhang F."/>
            <person name="Xia X."/>
            <person name="Chen L."/>
            <person name="Wang Q."/>
            <person name="Jing D."/>
            <person name="Cao S."/>
        </authorList>
    </citation>
    <scope>NUCLEOTIDE SEQUENCE [LARGE SCALE GENOMIC DNA]</scope>
</reference>
<reference evidence="8 9" key="4">
    <citation type="submission" date="2025-04" db="UniProtKB">
        <authorList>
            <consortium name="RefSeq"/>
        </authorList>
    </citation>
    <scope>IDENTIFICATION</scope>
    <source>
        <tissue evidence="8 9">Leaf</tissue>
    </source>
</reference>
<dbReference type="InterPro" id="IPR002885">
    <property type="entry name" value="PPR_rpt"/>
</dbReference>
<dbReference type="FunFam" id="1.25.40.10:FF:000344">
    <property type="entry name" value="Pentatricopeptide repeat-containing protein"/>
    <property type="match status" value="2"/>
</dbReference>
<dbReference type="Pfam" id="PF20431">
    <property type="entry name" value="E_motif"/>
    <property type="match status" value="1"/>
</dbReference>
<name>A0A218XJ89_PUNGR</name>
<dbReference type="GO" id="GO:0003723">
    <property type="term" value="F:RNA binding"/>
    <property type="evidence" value="ECO:0007669"/>
    <property type="project" value="InterPro"/>
</dbReference>
<reference evidence="6" key="1">
    <citation type="journal article" date="2017" name="Plant J.">
        <title>The pomegranate (Punica granatum L.) genome and the genomics of punicalagin biosynthesis.</title>
        <authorList>
            <person name="Qin G."/>
            <person name="Xu C."/>
            <person name="Ming R."/>
            <person name="Tang H."/>
            <person name="Guyot R."/>
            <person name="Kramer E.M."/>
            <person name="Hu Y."/>
            <person name="Yi X."/>
            <person name="Qi Y."/>
            <person name="Xu X."/>
            <person name="Gao Z."/>
            <person name="Pan H."/>
            <person name="Jian J."/>
            <person name="Tian Y."/>
            <person name="Yue Z."/>
            <person name="Xu Y."/>
        </authorList>
    </citation>
    <scope>NUCLEOTIDE SEQUENCE [LARGE SCALE GENOMIC DNA]</scope>
    <source>
        <strain evidence="6">cv. Dabenzi</strain>
    </source>
</reference>
<gene>
    <name evidence="8 9" type="primary">LOC116198001</name>
    <name evidence="5" type="ORF">CDL15_Pgr000961</name>
</gene>
<dbReference type="Proteomes" id="UP000197138">
    <property type="component" value="Unassembled WGS sequence"/>
</dbReference>
<dbReference type="PANTHER" id="PTHR47926:SF533">
    <property type="entry name" value="DYW DOMAIN-CONTAINING PROTEIN"/>
    <property type="match status" value="1"/>
</dbReference>
<evidence type="ECO:0000313" key="8">
    <source>
        <dbReference type="RefSeq" id="XP_031384155.1"/>
    </source>
</evidence>
<evidence type="ECO:0000313" key="7">
    <source>
        <dbReference type="Proteomes" id="UP000515151"/>
    </source>
</evidence>
<comment type="similarity">
    <text evidence="1">Belongs to the PPR family. PCMP-H subfamily.</text>
</comment>
<dbReference type="FunFam" id="1.25.40.10:FF:000366">
    <property type="entry name" value="Pentatricopeptide (PPR) repeat-containing protein"/>
    <property type="match status" value="1"/>
</dbReference>
<feature type="repeat" description="PPR" evidence="3">
    <location>
        <begin position="120"/>
        <end position="154"/>
    </location>
</feature>
<dbReference type="NCBIfam" id="TIGR00756">
    <property type="entry name" value="PPR"/>
    <property type="match status" value="6"/>
</dbReference>
<dbReference type="SUPFAM" id="SSF48452">
    <property type="entry name" value="TPR-like"/>
    <property type="match status" value="1"/>
</dbReference>
<evidence type="ECO:0000313" key="6">
    <source>
        <dbReference type="Proteomes" id="UP000197138"/>
    </source>
</evidence>
<dbReference type="PANTHER" id="PTHR47926">
    <property type="entry name" value="PENTATRICOPEPTIDE REPEAT-CONTAINING PROTEIN"/>
    <property type="match status" value="1"/>
</dbReference>
<dbReference type="PROSITE" id="PS51375">
    <property type="entry name" value="PPR"/>
    <property type="match status" value="7"/>
</dbReference>
<organism evidence="5 6">
    <name type="scientific">Punica granatum</name>
    <name type="common">Pomegranate</name>
    <dbReference type="NCBI Taxonomy" id="22663"/>
    <lineage>
        <taxon>Eukaryota</taxon>
        <taxon>Viridiplantae</taxon>
        <taxon>Streptophyta</taxon>
        <taxon>Embryophyta</taxon>
        <taxon>Tracheophyta</taxon>
        <taxon>Spermatophyta</taxon>
        <taxon>Magnoliopsida</taxon>
        <taxon>eudicotyledons</taxon>
        <taxon>Gunneridae</taxon>
        <taxon>Pentapetalae</taxon>
        <taxon>rosids</taxon>
        <taxon>malvids</taxon>
        <taxon>Myrtales</taxon>
        <taxon>Lythraceae</taxon>
        <taxon>Punica</taxon>
    </lineage>
</organism>
<proteinExistence type="inferred from homology"/>
<dbReference type="InterPro" id="IPR046849">
    <property type="entry name" value="E2_motif"/>
</dbReference>
<protein>
    <submittedName>
        <fullName evidence="8 9">Pentatricopeptide repeat-containing protein At3g62890-like</fullName>
    </submittedName>
</protein>
<dbReference type="OrthoDB" id="185373at2759"/>
<feature type="repeat" description="PPR" evidence="3">
    <location>
        <begin position="390"/>
        <end position="424"/>
    </location>
</feature>
<evidence type="ECO:0000256" key="2">
    <source>
        <dbReference type="ARBA" id="ARBA00022737"/>
    </source>
</evidence>
<dbReference type="InterPro" id="IPR032867">
    <property type="entry name" value="DYW_dom"/>
</dbReference>
<dbReference type="Pfam" id="PF01535">
    <property type="entry name" value="PPR"/>
    <property type="match status" value="1"/>
</dbReference>
<dbReference type="GO" id="GO:0008270">
    <property type="term" value="F:zinc ion binding"/>
    <property type="evidence" value="ECO:0007669"/>
    <property type="project" value="InterPro"/>
</dbReference>
<dbReference type="GO" id="GO:0009451">
    <property type="term" value="P:RNA modification"/>
    <property type="evidence" value="ECO:0007669"/>
    <property type="project" value="InterPro"/>
</dbReference>
<evidence type="ECO:0000256" key="1">
    <source>
        <dbReference type="ARBA" id="ARBA00006643"/>
    </source>
</evidence>
<feature type="repeat" description="PPR" evidence="3">
    <location>
        <begin position="289"/>
        <end position="323"/>
    </location>
</feature>
<dbReference type="RefSeq" id="XP_031384156.1">
    <property type="nucleotide sequence ID" value="XM_031528296.1"/>
</dbReference>
<keyword evidence="7" id="KW-1185">Reference proteome</keyword>
<feature type="repeat" description="PPR" evidence="3">
    <location>
        <begin position="191"/>
        <end position="221"/>
    </location>
</feature>
<dbReference type="InterPro" id="IPR046960">
    <property type="entry name" value="PPR_At4g14850-like_plant"/>
</dbReference>
<dbReference type="Pfam" id="PF14432">
    <property type="entry name" value="DYW_deaminase"/>
    <property type="match status" value="1"/>
</dbReference>
<evidence type="ECO:0000313" key="5">
    <source>
        <dbReference type="EMBL" id="OWM84521.1"/>
    </source>
</evidence>
<dbReference type="GeneID" id="116198001"/>
<sequence>MGTRSNLRQSIDALCSLGSSATESVYTRLVLECVRANDAEQAARLQAHMESHSFRPNDTYIHNRLLHLYAKSGKVGTARNLFDRMPKRDVFSWNAMLSLFAKSRAQEDLWATFNDMPVRDSVSYNTVIAGFTDNRLPRKGLEVFAMMVVDGFQPTDHTYVSALHSCSMLLGLRQGKQIHGRIVLTGSLGTNAFVWNALINMYAKCGEINHAWWLFDKVPDKNVVSWNSMISAYLEVGLPEKCIEMFHEMQLASLKPDQVTISNVLNAYFETRRVDEARNLFSEVKGMKDKVCWTTMIAGYSQNGREEDALMIFRQMLLANAQPDSFTISAVISACAKLASLHQGRALHSKAILIGVDDNLLVSSALIDMYCKCGTISDARFVFNSMPSHNVVSWNAMIRGYAQNGRDQEALSLYESMIQANKKPDSVTFLAVLSACMHANLIEEGKKYFNSISKDHGITPTLDHYSCMIHLLGRSGRLDKALDLIKQMPHEPDSLIWSSFLSVCSKKGDIEHGEIAAKRLLEMDPFNAGPYIMLSNMYAAHSRWDDVASVRSLMNSRNVKKFAAYSWVEFDNKVHKFVSEDQAHPESEKIYGELQQLTRRLQEVGFVPNTRSVLHDVGEDEKFSSVCYHSEKLALAYSLLKLPGGVPIRILKNIRICVDCHLFMRYISKVIGRHIILRDATRYHHFIGGECSCKDYW</sequence>